<dbReference type="GO" id="GO:0005737">
    <property type="term" value="C:cytoplasm"/>
    <property type="evidence" value="ECO:0007669"/>
    <property type="project" value="TreeGrafter"/>
</dbReference>
<comment type="caution">
    <text evidence="4">The sequence shown here is derived from an EMBL/GenBank/DDBJ whole genome shotgun (WGS) entry which is preliminary data.</text>
</comment>
<keyword evidence="5" id="KW-1185">Reference proteome</keyword>
<evidence type="ECO:0000313" key="4">
    <source>
        <dbReference type="EMBL" id="CAL1527997.1"/>
    </source>
</evidence>
<gene>
    <name evidence="4" type="ORF">GSLYS_00002167001</name>
</gene>
<dbReference type="EMBL" id="CAXITT010000025">
    <property type="protein sequence ID" value="CAL1527997.1"/>
    <property type="molecule type" value="Genomic_DNA"/>
</dbReference>
<dbReference type="InterPro" id="IPR002068">
    <property type="entry name" value="A-crystallin/Hsp20_dom"/>
</dbReference>
<dbReference type="Gene3D" id="2.60.40.790">
    <property type="match status" value="1"/>
</dbReference>
<dbReference type="GO" id="GO:0051082">
    <property type="term" value="F:unfolded protein binding"/>
    <property type="evidence" value="ECO:0007669"/>
    <property type="project" value="TreeGrafter"/>
</dbReference>
<sequence length="150" mass="17216">MFPTRMFALLPRLIDEMTPMMRLADELARYPAIGLVDKNWTLPSSVSGETEVHNTDKELRIRLDMQHFTPEEIKISSDNQRVTVTAKHEEKQDNHGFVAREITRMFKLPEDVDPKSITSAINTNGVLNIKVQKKAIEAPKETQIPIDFKE</sequence>
<reference evidence="4 5" key="1">
    <citation type="submission" date="2024-04" db="EMBL/GenBank/DDBJ databases">
        <authorList>
            <consortium name="Genoscope - CEA"/>
            <person name="William W."/>
        </authorList>
    </citation>
    <scope>NUCLEOTIDE SEQUENCE [LARGE SCALE GENOMIC DNA]</scope>
</reference>
<dbReference type="SUPFAM" id="SSF49764">
    <property type="entry name" value="HSP20-like chaperones"/>
    <property type="match status" value="1"/>
</dbReference>
<dbReference type="GO" id="GO:0009408">
    <property type="term" value="P:response to heat"/>
    <property type="evidence" value="ECO:0007669"/>
    <property type="project" value="TreeGrafter"/>
</dbReference>
<dbReference type="PROSITE" id="PS01031">
    <property type="entry name" value="SHSP"/>
    <property type="match status" value="1"/>
</dbReference>
<dbReference type="GO" id="GO:0005634">
    <property type="term" value="C:nucleus"/>
    <property type="evidence" value="ECO:0007669"/>
    <property type="project" value="TreeGrafter"/>
</dbReference>
<dbReference type="InterPro" id="IPR001436">
    <property type="entry name" value="Alpha-crystallin/sHSP_animal"/>
</dbReference>
<dbReference type="Pfam" id="PF00011">
    <property type="entry name" value="HSP20"/>
    <property type="match status" value="1"/>
</dbReference>
<protein>
    <recommendedName>
        <fullName evidence="3">SHSP domain-containing protein</fullName>
    </recommendedName>
</protein>
<feature type="domain" description="SHSP" evidence="3">
    <location>
        <begin position="41"/>
        <end position="149"/>
    </location>
</feature>
<dbReference type="PANTHER" id="PTHR45640">
    <property type="entry name" value="HEAT SHOCK PROTEIN HSP-12.2-RELATED"/>
    <property type="match status" value="1"/>
</dbReference>
<evidence type="ECO:0000259" key="3">
    <source>
        <dbReference type="PROSITE" id="PS01031"/>
    </source>
</evidence>
<evidence type="ECO:0000256" key="2">
    <source>
        <dbReference type="RuleBase" id="RU003616"/>
    </source>
</evidence>
<dbReference type="AlphaFoldDB" id="A0AAV2H2V9"/>
<organism evidence="4 5">
    <name type="scientific">Lymnaea stagnalis</name>
    <name type="common">Great pond snail</name>
    <name type="synonym">Helix stagnalis</name>
    <dbReference type="NCBI Taxonomy" id="6523"/>
    <lineage>
        <taxon>Eukaryota</taxon>
        <taxon>Metazoa</taxon>
        <taxon>Spiralia</taxon>
        <taxon>Lophotrochozoa</taxon>
        <taxon>Mollusca</taxon>
        <taxon>Gastropoda</taxon>
        <taxon>Heterobranchia</taxon>
        <taxon>Euthyneura</taxon>
        <taxon>Panpulmonata</taxon>
        <taxon>Hygrophila</taxon>
        <taxon>Lymnaeoidea</taxon>
        <taxon>Lymnaeidae</taxon>
        <taxon>Lymnaea</taxon>
    </lineage>
</organism>
<dbReference type="Proteomes" id="UP001497497">
    <property type="component" value="Unassembled WGS sequence"/>
</dbReference>
<accession>A0AAV2H2V9</accession>
<dbReference type="PRINTS" id="PR00299">
    <property type="entry name" value="ACRYSTALLIN"/>
</dbReference>
<dbReference type="CDD" id="cd06526">
    <property type="entry name" value="metazoan_ACD"/>
    <property type="match status" value="1"/>
</dbReference>
<dbReference type="GO" id="GO:0042026">
    <property type="term" value="P:protein refolding"/>
    <property type="evidence" value="ECO:0007669"/>
    <property type="project" value="TreeGrafter"/>
</dbReference>
<dbReference type="InterPro" id="IPR008978">
    <property type="entry name" value="HSP20-like_chaperone"/>
</dbReference>
<dbReference type="PANTHER" id="PTHR45640:SF26">
    <property type="entry name" value="RE23625P"/>
    <property type="match status" value="1"/>
</dbReference>
<evidence type="ECO:0000313" key="5">
    <source>
        <dbReference type="Proteomes" id="UP001497497"/>
    </source>
</evidence>
<proteinExistence type="inferred from homology"/>
<comment type="similarity">
    <text evidence="1 2">Belongs to the small heat shock protein (HSP20) family.</text>
</comment>
<name>A0AAV2H2V9_LYMST</name>
<evidence type="ECO:0000256" key="1">
    <source>
        <dbReference type="PROSITE-ProRule" id="PRU00285"/>
    </source>
</evidence>